<dbReference type="EC" id="2.8.2.-" evidence="3"/>
<comment type="similarity">
    <text evidence="1 3">Belongs to the sulfotransferase 1 family.</text>
</comment>
<protein>
    <recommendedName>
        <fullName evidence="3">Sulfotransferase</fullName>
        <ecNumber evidence="3">2.8.2.-</ecNumber>
    </recommendedName>
</protein>
<evidence type="ECO:0000256" key="2">
    <source>
        <dbReference type="ARBA" id="ARBA00022679"/>
    </source>
</evidence>
<organism evidence="5 6">
    <name type="scientific">Xanthoceras sorbifolium</name>
    <dbReference type="NCBI Taxonomy" id="99658"/>
    <lineage>
        <taxon>Eukaryota</taxon>
        <taxon>Viridiplantae</taxon>
        <taxon>Streptophyta</taxon>
        <taxon>Embryophyta</taxon>
        <taxon>Tracheophyta</taxon>
        <taxon>Spermatophyta</taxon>
        <taxon>Magnoliopsida</taxon>
        <taxon>eudicotyledons</taxon>
        <taxon>Gunneridae</taxon>
        <taxon>Pentapetalae</taxon>
        <taxon>rosids</taxon>
        <taxon>malvids</taxon>
        <taxon>Sapindales</taxon>
        <taxon>Sapindaceae</taxon>
        <taxon>Xanthoceroideae</taxon>
        <taxon>Xanthoceras</taxon>
    </lineage>
</organism>
<dbReference type="InterPro" id="IPR027417">
    <property type="entry name" value="P-loop_NTPase"/>
</dbReference>
<evidence type="ECO:0000256" key="3">
    <source>
        <dbReference type="RuleBase" id="RU361155"/>
    </source>
</evidence>
<keyword evidence="2 3" id="KW-0808">Transferase</keyword>
<feature type="domain" description="Sulfotransferase" evidence="4">
    <location>
        <begin position="119"/>
        <end position="281"/>
    </location>
</feature>
<name>A0ABQ8HYV9_9ROSI</name>
<reference evidence="5 6" key="1">
    <citation type="submission" date="2021-02" db="EMBL/GenBank/DDBJ databases">
        <title>Plant Genome Project.</title>
        <authorList>
            <person name="Zhang R.-G."/>
        </authorList>
    </citation>
    <scope>NUCLEOTIDE SEQUENCE [LARGE SCALE GENOMIC DNA]</scope>
    <source>
        <tissue evidence="5">Leaves</tissue>
    </source>
</reference>
<dbReference type="Pfam" id="PF00685">
    <property type="entry name" value="Sulfotransfer_1"/>
    <property type="match status" value="1"/>
</dbReference>
<gene>
    <name evidence="5" type="ORF">JRO89_XS06G0157300</name>
</gene>
<keyword evidence="6" id="KW-1185">Reference proteome</keyword>
<dbReference type="Gene3D" id="3.40.50.300">
    <property type="entry name" value="P-loop containing nucleotide triphosphate hydrolases"/>
    <property type="match status" value="2"/>
</dbReference>
<evidence type="ECO:0000313" key="5">
    <source>
        <dbReference type="EMBL" id="KAH7569412.1"/>
    </source>
</evidence>
<evidence type="ECO:0000256" key="1">
    <source>
        <dbReference type="ARBA" id="ARBA00005771"/>
    </source>
</evidence>
<dbReference type="EMBL" id="JAFEMO010000006">
    <property type="protein sequence ID" value="KAH7569412.1"/>
    <property type="molecule type" value="Genomic_DNA"/>
</dbReference>
<dbReference type="InterPro" id="IPR000863">
    <property type="entry name" value="Sulfotransferase_dom"/>
</dbReference>
<comment type="caution">
    <text evidence="5">The sequence shown here is derived from an EMBL/GenBank/DDBJ whole genome shotgun (WGS) entry which is preliminary data.</text>
</comment>
<dbReference type="Proteomes" id="UP000827721">
    <property type="component" value="Unassembled WGS sequence"/>
</dbReference>
<proteinExistence type="inferred from homology"/>
<dbReference type="SUPFAM" id="SSF52540">
    <property type="entry name" value="P-loop containing nucleoside triphosphate hydrolases"/>
    <property type="match status" value="1"/>
</dbReference>
<evidence type="ECO:0000259" key="4">
    <source>
        <dbReference type="Pfam" id="PF00685"/>
    </source>
</evidence>
<dbReference type="PANTHER" id="PTHR11783">
    <property type="entry name" value="SULFOTRANSFERASE SULT"/>
    <property type="match status" value="1"/>
</dbReference>
<accession>A0ABQ8HYV9</accession>
<evidence type="ECO:0000313" key="6">
    <source>
        <dbReference type="Proteomes" id="UP000827721"/>
    </source>
</evidence>
<sequence length="288" mass="33382">MEKLATGSQQKASNGVQDYYLTDEVRQLISTLPREKDFDGTYLYQYQEGFWYRPTYIVGILSAQRHFQARDDDIILITYPKSGTTWLKALTYAIVHRSHYAFEHSPLLTSNPHELESILDQFISHWHFMVKIAQDRETDPLSLEEALERVSRGIQGCGPSWEHVLGYWRASLENPNKILFLKYEDVMEDTLFYVKKMAEFLGCPFSSVEENQGVIAEILKLCSFENMKDLEVNKTGRLVHPGAPKNSFFFREGKVGDWTNYLTSPMLECLKKLMEEKFSGSDLTFRIS</sequence>